<comment type="pathway">
    <text evidence="5">Cofactor biosynthesis; coenzyme F420 biosynthesis.</text>
</comment>
<comment type="caution">
    <text evidence="7">The sequence shown here is derived from an EMBL/GenBank/DDBJ whole genome shotgun (WGS) entry which is preliminary data.</text>
</comment>
<dbReference type="InterPro" id="IPR002835">
    <property type="entry name" value="CofC"/>
</dbReference>
<protein>
    <recommendedName>
        <fullName evidence="5">Phosphoenolpyruvate guanylyltransferase</fullName>
        <shortName evidence="5">PEP guanylyltransferase</shortName>
        <ecNumber evidence="5">2.7.7.105</ecNumber>
    </recommendedName>
</protein>
<organism evidence="7 8">
    <name type="scientific">Mycolicibacterium hippocampi</name>
    <dbReference type="NCBI Taxonomy" id="659824"/>
    <lineage>
        <taxon>Bacteria</taxon>
        <taxon>Bacillati</taxon>
        <taxon>Actinomycetota</taxon>
        <taxon>Actinomycetes</taxon>
        <taxon>Mycobacteriales</taxon>
        <taxon>Mycobacteriaceae</taxon>
        <taxon>Mycolicibacterium</taxon>
    </lineage>
</organism>
<reference evidence="7 8" key="1">
    <citation type="journal article" date="2019" name="Emerg. Microbes Infect.">
        <title>Comprehensive subspecies identification of 175 nontuberculous mycobacteria species based on 7547 genomic profiles.</title>
        <authorList>
            <person name="Matsumoto Y."/>
            <person name="Kinjo T."/>
            <person name="Motooka D."/>
            <person name="Nabeya D."/>
            <person name="Jung N."/>
            <person name="Uechi K."/>
            <person name="Horii T."/>
            <person name="Iida T."/>
            <person name="Fujita J."/>
            <person name="Nakamura S."/>
        </authorList>
    </citation>
    <scope>NUCLEOTIDE SEQUENCE [LARGE SCALE GENOMIC DNA]</scope>
    <source>
        <strain evidence="7 8">JCM 30996</strain>
    </source>
</reference>
<keyword evidence="4 5" id="KW-0342">GTP-binding</keyword>
<dbReference type="InterPro" id="IPR029044">
    <property type="entry name" value="Nucleotide-diphossugar_trans"/>
</dbReference>
<dbReference type="UniPathway" id="UPA00071"/>
<comment type="catalytic activity">
    <reaction evidence="5">
        <text>phosphoenolpyruvate + GTP + H(+) = enolpyruvoyl-2-diphospho-5'-guanosine + diphosphate</text>
        <dbReference type="Rhea" id="RHEA:30519"/>
        <dbReference type="ChEBI" id="CHEBI:15378"/>
        <dbReference type="ChEBI" id="CHEBI:33019"/>
        <dbReference type="ChEBI" id="CHEBI:37565"/>
        <dbReference type="ChEBI" id="CHEBI:58702"/>
        <dbReference type="ChEBI" id="CHEBI:143701"/>
        <dbReference type="EC" id="2.7.7.105"/>
    </reaction>
</comment>
<evidence type="ECO:0000256" key="1">
    <source>
        <dbReference type="ARBA" id="ARBA00022679"/>
    </source>
</evidence>
<dbReference type="PANTHER" id="PTHR40392:SF1">
    <property type="entry name" value="2-PHOSPHO-L-LACTATE GUANYLYLTRANSFERASE"/>
    <property type="match status" value="1"/>
</dbReference>
<evidence type="ECO:0000256" key="3">
    <source>
        <dbReference type="ARBA" id="ARBA00022741"/>
    </source>
</evidence>
<evidence type="ECO:0000256" key="2">
    <source>
        <dbReference type="ARBA" id="ARBA00022695"/>
    </source>
</evidence>
<feature type="compositionally biased region" description="Polar residues" evidence="6">
    <location>
        <begin position="1"/>
        <end position="11"/>
    </location>
</feature>
<dbReference type="NCBIfam" id="TIGR03552">
    <property type="entry name" value="F420_cofC"/>
    <property type="match status" value="1"/>
</dbReference>
<name>A0A7I9ZP52_9MYCO</name>
<accession>A0A7I9ZP52</accession>
<evidence type="ECO:0000256" key="5">
    <source>
        <dbReference type="HAMAP-Rule" id="MF_02114"/>
    </source>
</evidence>
<dbReference type="Pfam" id="PF01983">
    <property type="entry name" value="CofC"/>
    <property type="match status" value="1"/>
</dbReference>
<dbReference type="Gene3D" id="3.90.550.10">
    <property type="entry name" value="Spore Coat Polysaccharide Biosynthesis Protein SpsA, Chain A"/>
    <property type="match status" value="1"/>
</dbReference>
<feature type="binding site" evidence="5">
    <location>
        <position position="174"/>
    </location>
    <ligand>
        <name>phosphoenolpyruvate</name>
        <dbReference type="ChEBI" id="CHEBI:58702"/>
    </ligand>
</feature>
<keyword evidence="3 5" id="KW-0547">Nucleotide-binding</keyword>
<evidence type="ECO:0000256" key="6">
    <source>
        <dbReference type="SAM" id="MobiDB-lite"/>
    </source>
</evidence>
<evidence type="ECO:0000313" key="7">
    <source>
        <dbReference type="EMBL" id="GFH02436.1"/>
    </source>
</evidence>
<dbReference type="AlphaFoldDB" id="A0A7I9ZP52"/>
<dbReference type="GO" id="GO:0052645">
    <property type="term" value="P:F420-0 metabolic process"/>
    <property type="evidence" value="ECO:0007669"/>
    <property type="project" value="UniProtKB-UniRule"/>
</dbReference>
<evidence type="ECO:0000256" key="4">
    <source>
        <dbReference type="ARBA" id="ARBA00023134"/>
    </source>
</evidence>
<feature type="binding site" evidence="5">
    <location>
        <position position="189"/>
    </location>
    <ligand>
        <name>phosphoenolpyruvate</name>
        <dbReference type="ChEBI" id="CHEBI:58702"/>
    </ligand>
</feature>
<keyword evidence="8" id="KW-1185">Reference proteome</keyword>
<feature type="binding site" evidence="5">
    <location>
        <position position="192"/>
    </location>
    <ligand>
        <name>phosphoenolpyruvate</name>
        <dbReference type="ChEBI" id="CHEBI:58702"/>
    </ligand>
</feature>
<comment type="function">
    <text evidence="5">Guanylyltransferase that catalyzes the activation of phosphoenolpyruvate (PEP) as enolpyruvoyl-2-diphospho-5'-guanosine, via the condensation of PEP with GTP. It is involved in the biosynthesis of coenzyme F420, a hydride carrier cofactor.</text>
</comment>
<sequence>MALVSSMTNGTAEPVSARAENRQQPATLTRAQDRDIGLVIAVKRLTAAKTRLAPEFSAATREQIVLAMLVDTIGAASGVTALHSVIVVTPDETAAAAAQRLGAVVLTDPTPDGHPDPLNNALLAAEAMARRHTVNVVALQGDLPALQTHELTEAISAARGRPRSFVADRHGTGTSALFSFGVGLDPRFGPDSAQRHRRSGAIELTGAWPGLRCDIDTPDDLVAARGLGIGSATAQAISHQK</sequence>
<dbReference type="EMBL" id="BLLB01000002">
    <property type="protein sequence ID" value="GFH02436.1"/>
    <property type="molecule type" value="Genomic_DNA"/>
</dbReference>
<feature type="region of interest" description="Disordered" evidence="6">
    <location>
        <begin position="1"/>
        <end position="28"/>
    </location>
</feature>
<dbReference type="Proteomes" id="UP000465304">
    <property type="component" value="Unassembled WGS sequence"/>
</dbReference>
<comment type="similarity">
    <text evidence="5">Belongs to the CofC family.</text>
</comment>
<dbReference type="HAMAP" id="MF_02114">
    <property type="entry name" value="CofC"/>
    <property type="match status" value="1"/>
</dbReference>
<evidence type="ECO:0000313" key="8">
    <source>
        <dbReference type="Proteomes" id="UP000465304"/>
    </source>
</evidence>
<dbReference type="SUPFAM" id="SSF53448">
    <property type="entry name" value="Nucleotide-diphospho-sugar transferases"/>
    <property type="match status" value="1"/>
</dbReference>
<dbReference type="GO" id="GO:0043814">
    <property type="term" value="F:phospholactate guanylyltransferase activity"/>
    <property type="evidence" value="ECO:0007669"/>
    <property type="project" value="InterPro"/>
</dbReference>
<dbReference type="EC" id="2.7.7.105" evidence="5"/>
<proteinExistence type="inferred from homology"/>
<dbReference type="GO" id="GO:0005525">
    <property type="term" value="F:GTP binding"/>
    <property type="evidence" value="ECO:0007669"/>
    <property type="project" value="UniProtKB-KW"/>
</dbReference>
<keyword evidence="2 5" id="KW-0548">Nucleotidyltransferase</keyword>
<keyword evidence="1 5" id="KW-0808">Transferase</keyword>
<dbReference type="PANTHER" id="PTHR40392">
    <property type="entry name" value="2-PHOSPHO-L-LACTATE GUANYLYLTRANSFERASE"/>
    <property type="match status" value="1"/>
</dbReference>
<gene>
    <name evidence="7" type="primary">cofC</name>
    <name evidence="5" type="synonym">fbiD</name>
    <name evidence="7" type="ORF">MHIP_29190</name>
</gene>